<sequence>MMQAPPGSRVQLSRARGWRLPPRSVKCDRSTVFGNPWKSGLPGLLRLPAGALRGRMTWDAPRQMDHALTTDDTIGLHADWLRNGNAYLPAGLSEPETLRCLDALAETRATVLDLLAELRGFSFACWCAPNGPCHAQTLLEIANG</sequence>
<comment type="caution">
    <text evidence="2">The sequence shown here is derived from an EMBL/GenBank/DDBJ whole genome shotgun (WGS) entry which is preliminary data.</text>
</comment>
<organism evidence="2 3">
    <name type="scientific">Pseudogemmobacter faecipullorum</name>
    <dbReference type="NCBI Taxonomy" id="2755041"/>
    <lineage>
        <taxon>Bacteria</taxon>
        <taxon>Pseudomonadati</taxon>
        <taxon>Pseudomonadota</taxon>
        <taxon>Alphaproteobacteria</taxon>
        <taxon>Rhodobacterales</taxon>
        <taxon>Paracoccaceae</taxon>
        <taxon>Pseudogemmobacter</taxon>
    </lineage>
</organism>
<name>A0ABS8CM50_9RHOB</name>
<dbReference type="InterPro" id="IPR025475">
    <property type="entry name" value="DUF4326"/>
</dbReference>
<evidence type="ECO:0000313" key="2">
    <source>
        <dbReference type="EMBL" id="MCB5410470.1"/>
    </source>
</evidence>
<keyword evidence="3" id="KW-1185">Reference proteome</keyword>
<reference evidence="2 3" key="1">
    <citation type="submission" date="2020-07" db="EMBL/GenBank/DDBJ databases">
        <title>Pseudogemmobacter sp. nov., isolated from poultry manure in Taiwan.</title>
        <authorList>
            <person name="Lin S.-Y."/>
            <person name="Tang Y.-S."/>
            <person name="Young C.-C."/>
        </authorList>
    </citation>
    <scope>NUCLEOTIDE SEQUENCE [LARGE SCALE GENOMIC DNA]</scope>
    <source>
        <strain evidence="2 3">CC-YST710</strain>
    </source>
</reference>
<dbReference type="RefSeq" id="WP_226935401.1">
    <property type="nucleotide sequence ID" value="NZ_JACDXX010000008.1"/>
</dbReference>
<dbReference type="Proteomes" id="UP001198571">
    <property type="component" value="Unassembled WGS sequence"/>
</dbReference>
<evidence type="ECO:0000313" key="3">
    <source>
        <dbReference type="Proteomes" id="UP001198571"/>
    </source>
</evidence>
<proteinExistence type="predicted"/>
<protein>
    <submittedName>
        <fullName evidence="2">DUF4326 domain-containing protein</fullName>
    </submittedName>
</protein>
<dbReference type="EMBL" id="JACDXX010000008">
    <property type="protein sequence ID" value="MCB5410470.1"/>
    <property type="molecule type" value="Genomic_DNA"/>
</dbReference>
<evidence type="ECO:0000259" key="1">
    <source>
        <dbReference type="Pfam" id="PF14216"/>
    </source>
</evidence>
<accession>A0ABS8CM50</accession>
<dbReference type="Pfam" id="PF14216">
    <property type="entry name" value="DUF4326"/>
    <property type="match status" value="1"/>
</dbReference>
<gene>
    <name evidence="2" type="ORF">H0485_10715</name>
</gene>
<feature type="domain" description="DUF4326" evidence="1">
    <location>
        <begin position="14"/>
        <end position="140"/>
    </location>
</feature>